<dbReference type="SUPFAM" id="SSF55031">
    <property type="entry name" value="Bacterial exopeptidase dimerisation domain"/>
    <property type="match status" value="1"/>
</dbReference>
<gene>
    <name evidence="5" type="ORF">S58_49770</name>
</gene>
<reference evidence="5 6" key="1">
    <citation type="journal article" date="2013" name="Appl. Environ. Microbiol.">
        <title>Genome analysis suggests that the soil oligotrophic bacterium Agromonas oligotrophica (Bradyrhizobium oligotrophicum) is a nitrogen-fixing symbiont of Aeschynomene indica.</title>
        <authorList>
            <person name="Okubo T."/>
            <person name="Fukushima S."/>
            <person name="Itakura M."/>
            <person name="Oshima K."/>
            <person name="Longtonglang A."/>
            <person name="Teaumroong N."/>
            <person name="Mitsui H."/>
            <person name="Hattori M."/>
            <person name="Hattori R."/>
            <person name="Hattori T."/>
            <person name="Minamisawa K."/>
        </authorList>
    </citation>
    <scope>NUCLEOTIDE SEQUENCE [LARGE SCALE GENOMIC DNA]</scope>
    <source>
        <strain evidence="5 6">S58</strain>
    </source>
</reference>
<dbReference type="EMBL" id="AP012603">
    <property type="protein sequence ID" value="BAM90956.1"/>
    <property type="molecule type" value="Genomic_DNA"/>
</dbReference>
<dbReference type="Proteomes" id="UP000011841">
    <property type="component" value="Chromosome"/>
</dbReference>
<dbReference type="Gene3D" id="3.40.630.10">
    <property type="entry name" value="Zn peptidases"/>
    <property type="match status" value="1"/>
</dbReference>
<dbReference type="PIRSF" id="PIRSF005962">
    <property type="entry name" value="Pept_M20D_amidohydro"/>
    <property type="match status" value="1"/>
</dbReference>
<dbReference type="OrthoDB" id="9777385at2"/>
<evidence type="ECO:0000256" key="1">
    <source>
        <dbReference type="ARBA" id="ARBA00006153"/>
    </source>
</evidence>
<evidence type="ECO:0000256" key="2">
    <source>
        <dbReference type="ARBA" id="ARBA00022801"/>
    </source>
</evidence>
<feature type="domain" description="Peptidase M20 dimerisation" evidence="4">
    <location>
        <begin position="190"/>
        <end position="281"/>
    </location>
</feature>
<dbReference type="KEGG" id="aol:S58_49770"/>
<feature type="binding site" evidence="3">
    <location>
        <position position="167"/>
    </location>
    <ligand>
        <name>Mn(2+)</name>
        <dbReference type="ChEBI" id="CHEBI:29035"/>
        <label>2</label>
    </ligand>
</feature>
<evidence type="ECO:0000259" key="4">
    <source>
        <dbReference type="Pfam" id="PF07687"/>
    </source>
</evidence>
<dbReference type="PANTHER" id="PTHR11014:SF63">
    <property type="entry name" value="METALLOPEPTIDASE, PUTATIVE (AFU_ORTHOLOGUE AFUA_6G09600)-RELATED"/>
    <property type="match status" value="1"/>
</dbReference>
<name>M4ZBX5_9BRAD</name>
<dbReference type="Pfam" id="PF01546">
    <property type="entry name" value="Peptidase_M20"/>
    <property type="match status" value="1"/>
</dbReference>
<dbReference type="RefSeq" id="WP_015668046.1">
    <property type="nucleotide sequence ID" value="NC_020453.1"/>
</dbReference>
<proteinExistence type="inferred from homology"/>
<dbReference type="CDD" id="cd05666">
    <property type="entry name" value="M20_Acy1-like"/>
    <property type="match status" value="1"/>
</dbReference>
<feature type="binding site" evidence="3">
    <location>
        <position position="108"/>
    </location>
    <ligand>
        <name>Mn(2+)</name>
        <dbReference type="ChEBI" id="CHEBI:29035"/>
        <label>2</label>
    </ligand>
</feature>
<dbReference type="InterPro" id="IPR017439">
    <property type="entry name" value="Amidohydrolase"/>
</dbReference>
<feature type="binding site" evidence="3">
    <location>
        <position position="141"/>
    </location>
    <ligand>
        <name>Mn(2+)</name>
        <dbReference type="ChEBI" id="CHEBI:29035"/>
        <label>2</label>
    </ligand>
</feature>
<dbReference type="InterPro" id="IPR036264">
    <property type="entry name" value="Bact_exopeptidase_dim_dom"/>
</dbReference>
<dbReference type="AlphaFoldDB" id="M4ZBX5"/>
<dbReference type="PANTHER" id="PTHR11014">
    <property type="entry name" value="PEPTIDASE M20 FAMILY MEMBER"/>
    <property type="match status" value="1"/>
</dbReference>
<dbReference type="GeneID" id="301818740"/>
<protein>
    <submittedName>
        <fullName evidence="5">Hippurate hydrolase</fullName>
    </submittedName>
</protein>
<comment type="cofactor">
    <cofactor evidence="3">
        <name>Mn(2+)</name>
        <dbReference type="ChEBI" id="CHEBI:29035"/>
    </cofactor>
    <text evidence="3">The Mn(2+) ion enhances activity.</text>
</comment>
<dbReference type="Pfam" id="PF07687">
    <property type="entry name" value="M20_dimer"/>
    <property type="match status" value="1"/>
</dbReference>
<evidence type="ECO:0000313" key="5">
    <source>
        <dbReference type="EMBL" id="BAM90956.1"/>
    </source>
</evidence>
<dbReference type="PATRIC" id="fig|1245469.3.peg.5091"/>
<comment type="similarity">
    <text evidence="1">Belongs to the peptidase M20 family.</text>
</comment>
<dbReference type="InterPro" id="IPR002933">
    <property type="entry name" value="Peptidase_M20"/>
</dbReference>
<keyword evidence="3" id="KW-0464">Manganese</keyword>
<evidence type="ECO:0000256" key="3">
    <source>
        <dbReference type="PIRSR" id="PIRSR005962-1"/>
    </source>
</evidence>
<dbReference type="NCBIfam" id="TIGR01891">
    <property type="entry name" value="amidohydrolases"/>
    <property type="match status" value="1"/>
</dbReference>
<sequence>MPIVNRVADLQPDIQAWRRDIHSHPELLYDVHRTASFVADRLREFGCDEVATGLGKTGVVGVIKGRKPGAGDVKVLGLRADMDALPIEEITGLPYASKTPGKMHACGHDGHTAMLLGAARYLAETRNFAGEVAVIFQPAEEGGAGADAMIKDGLIERFKIDQVYGMHNGPGLPIGAFAIRQGALMASTDSVDITIEGHGGHAAKPHNCIDSLMVGAQLVTALQQIVARNVDPLEAAVLSICEFHAGNARNVIPHSAVLRGTVRTLTPKVRELMEKRVREVVTGVAQMTGARINLDYTRGYPVVVNHPEQTEIAIRAAKEVAGDANVHEMPPMMGGEDFAYMLEARPGAFIFVGNGDSAGLHHPAYNFNDEAIVYGTSFFIKVVENTLAA</sequence>
<dbReference type="eggNOG" id="COG1473">
    <property type="taxonomic scope" value="Bacteria"/>
</dbReference>
<organism evidence="5 6">
    <name type="scientific">Bradyrhizobium oligotrophicum S58</name>
    <dbReference type="NCBI Taxonomy" id="1245469"/>
    <lineage>
        <taxon>Bacteria</taxon>
        <taxon>Pseudomonadati</taxon>
        <taxon>Pseudomonadota</taxon>
        <taxon>Alphaproteobacteria</taxon>
        <taxon>Hyphomicrobiales</taxon>
        <taxon>Nitrobacteraceae</taxon>
        <taxon>Bradyrhizobium</taxon>
    </lineage>
</organism>
<feature type="binding site" evidence="3">
    <location>
        <position position="361"/>
    </location>
    <ligand>
        <name>Mn(2+)</name>
        <dbReference type="ChEBI" id="CHEBI:29035"/>
        <label>2</label>
    </ligand>
</feature>
<dbReference type="InterPro" id="IPR011650">
    <property type="entry name" value="Peptidase_M20_dimer"/>
</dbReference>
<dbReference type="FunFam" id="3.30.70.360:FF:000014">
    <property type="entry name" value="N-acyl-L-amino acid amidohydrolase"/>
    <property type="match status" value="1"/>
</dbReference>
<accession>M4ZBX5</accession>
<evidence type="ECO:0000313" key="6">
    <source>
        <dbReference type="Proteomes" id="UP000011841"/>
    </source>
</evidence>
<dbReference type="STRING" id="1245469.S58_49770"/>
<keyword evidence="2 5" id="KW-0378">Hydrolase</keyword>
<feature type="binding site" evidence="3">
    <location>
        <position position="106"/>
    </location>
    <ligand>
        <name>Mn(2+)</name>
        <dbReference type="ChEBI" id="CHEBI:29035"/>
        <label>2</label>
    </ligand>
</feature>
<dbReference type="Gene3D" id="3.30.70.360">
    <property type="match status" value="1"/>
</dbReference>
<dbReference type="HOGENOM" id="CLU_023257_0_1_5"/>
<dbReference type="SUPFAM" id="SSF53187">
    <property type="entry name" value="Zn-dependent exopeptidases"/>
    <property type="match status" value="1"/>
</dbReference>
<keyword evidence="3" id="KW-0479">Metal-binding</keyword>
<dbReference type="GO" id="GO:0016787">
    <property type="term" value="F:hydrolase activity"/>
    <property type="evidence" value="ECO:0007669"/>
    <property type="project" value="UniProtKB-KW"/>
</dbReference>
<keyword evidence="6" id="KW-1185">Reference proteome</keyword>
<dbReference type="GO" id="GO:0046872">
    <property type="term" value="F:metal ion binding"/>
    <property type="evidence" value="ECO:0007669"/>
    <property type="project" value="UniProtKB-KW"/>
</dbReference>